<keyword evidence="10 11" id="KW-0119">Carbohydrate metabolism</keyword>
<keyword evidence="7 11" id="KW-0520">NAD</keyword>
<dbReference type="RefSeq" id="WP_006585340.1">
    <property type="nucleotide sequence ID" value="NZ_CATOUV010000001.1"/>
</dbReference>
<evidence type="ECO:0000256" key="1">
    <source>
        <dbReference type="ARBA" id="ARBA00000083"/>
    </source>
</evidence>
<comment type="caution">
    <text evidence="13">The sequence shown here is derived from an EMBL/GenBank/DDBJ whole genome shotgun (WGS) entry which is preliminary data.</text>
</comment>
<comment type="subunit">
    <text evidence="11">Homodimer.</text>
</comment>
<evidence type="ECO:0000256" key="11">
    <source>
        <dbReference type="RuleBase" id="RU366046"/>
    </source>
</evidence>
<comment type="catalytic activity">
    <reaction evidence="1 11">
        <text>UDP-alpha-D-glucose = UDP-alpha-D-galactose</text>
        <dbReference type="Rhea" id="RHEA:22168"/>
        <dbReference type="ChEBI" id="CHEBI:58885"/>
        <dbReference type="ChEBI" id="CHEBI:66914"/>
        <dbReference type="EC" id="5.1.3.2"/>
    </reaction>
</comment>
<evidence type="ECO:0000256" key="9">
    <source>
        <dbReference type="ARBA" id="ARBA00023235"/>
    </source>
</evidence>
<evidence type="ECO:0000313" key="15">
    <source>
        <dbReference type="Proteomes" id="UP000327236"/>
    </source>
</evidence>
<dbReference type="Gene3D" id="3.90.25.10">
    <property type="entry name" value="UDP-galactose 4-epimerase, domain 1"/>
    <property type="match status" value="1"/>
</dbReference>
<evidence type="ECO:0000256" key="8">
    <source>
        <dbReference type="ARBA" id="ARBA00023144"/>
    </source>
</evidence>
<evidence type="ECO:0000313" key="14">
    <source>
        <dbReference type="EMBL" id="MEL0564856.1"/>
    </source>
</evidence>
<evidence type="ECO:0000256" key="7">
    <source>
        <dbReference type="ARBA" id="ARBA00023027"/>
    </source>
</evidence>
<dbReference type="Proteomes" id="UP001385848">
    <property type="component" value="Unassembled WGS sequence"/>
</dbReference>
<dbReference type="NCBIfam" id="TIGR01179">
    <property type="entry name" value="galE"/>
    <property type="match status" value="1"/>
</dbReference>
<organism evidence="13 15">
    <name type="scientific">Lactobacillus jensenii</name>
    <dbReference type="NCBI Taxonomy" id="109790"/>
    <lineage>
        <taxon>Bacteria</taxon>
        <taxon>Bacillati</taxon>
        <taxon>Bacillota</taxon>
        <taxon>Bacilli</taxon>
        <taxon>Lactobacillales</taxon>
        <taxon>Lactobacillaceae</taxon>
        <taxon>Lactobacillus</taxon>
    </lineage>
</organism>
<evidence type="ECO:0000256" key="5">
    <source>
        <dbReference type="ARBA" id="ARBA00013189"/>
    </source>
</evidence>
<dbReference type="InterPro" id="IPR005886">
    <property type="entry name" value="UDP_G4E"/>
</dbReference>
<evidence type="ECO:0000256" key="10">
    <source>
        <dbReference type="ARBA" id="ARBA00023277"/>
    </source>
</evidence>
<dbReference type="EC" id="5.1.3.2" evidence="5 11"/>
<evidence type="ECO:0000313" key="16">
    <source>
        <dbReference type="Proteomes" id="UP001385848"/>
    </source>
</evidence>
<evidence type="ECO:0000256" key="2">
    <source>
        <dbReference type="ARBA" id="ARBA00001911"/>
    </source>
</evidence>
<keyword evidence="8" id="KW-0299">Galactose metabolism</keyword>
<gene>
    <name evidence="13" type="primary">galE</name>
    <name evidence="14" type="ORF">AAC431_02810</name>
    <name evidence="13" type="ORF">F6H94_01715</name>
</gene>
<dbReference type="KEGG" id="lje:BUE77_01030"/>
<evidence type="ECO:0000313" key="13">
    <source>
        <dbReference type="EMBL" id="KAA9323886.1"/>
    </source>
</evidence>
<dbReference type="PANTHER" id="PTHR43725:SF53">
    <property type="entry name" value="UDP-ARABINOSE 4-EPIMERASE 1"/>
    <property type="match status" value="1"/>
</dbReference>
<dbReference type="InterPro" id="IPR001509">
    <property type="entry name" value="Epimerase_deHydtase"/>
</dbReference>
<dbReference type="EMBL" id="JBBVUL010000004">
    <property type="protein sequence ID" value="MEL0564856.1"/>
    <property type="molecule type" value="Genomic_DNA"/>
</dbReference>
<name>A0A5N1IFH9_LACJE</name>
<dbReference type="Proteomes" id="UP000327236">
    <property type="component" value="Unassembled WGS sequence"/>
</dbReference>
<dbReference type="InterPro" id="IPR036291">
    <property type="entry name" value="NAD(P)-bd_dom_sf"/>
</dbReference>
<dbReference type="CDD" id="cd05247">
    <property type="entry name" value="UDP_G4E_1_SDR_e"/>
    <property type="match status" value="1"/>
</dbReference>
<sequence>MRVLVTGGAGYIGSHTVNALLEDGNDVVVLDNLYTGHRQAVNKKAKFYHGDVLDTSLVTNILMDEKIDAVIHFAAYLLVGESVQEPLKYYHNNVSGMISLLKAMKTAGVKNLVFSSSAATYGIPKDLPIKETAPTNPINPYGETKLMMEKIMRWTDKADGIKSIALRYFNVAGASLDASIGEDHAPETHLVPNILLAAKNGTGNFTIFGNDYNTPDGTNVRDYVHVVDLAQAHVLALHYVVKNQKSDVFNLGSANGFSNLEILQSAIKVTGEDIPYTMGPRRGGDPDSLVADSTKARTILNWHPQHDNIDDIISSAWKWVQTHPNGFSE</sequence>
<comment type="pathway">
    <text evidence="3 11">Carbohydrate metabolism; galactose metabolism.</text>
</comment>
<dbReference type="EMBL" id="VYWW01000005">
    <property type="protein sequence ID" value="KAA9323886.1"/>
    <property type="molecule type" value="Genomic_DNA"/>
</dbReference>
<keyword evidence="9 11" id="KW-0413">Isomerase</keyword>
<evidence type="ECO:0000259" key="12">
    <source>
        <dbReference type="Pfam" id="PF01370"/>
    </source>
</evidence>
<dbReference type="SUPFAM" id="SSF51735">
    <property type="entry name" value="NAD(P)-binding Rossmann-fold domains"/>
    <property type="match status" value="1"/>
</dbReference>
<evidence type="ECO:0000256" key="4">
    <source>
        <dbReference type="ARBA" id="ARBA00007637"/>
    </source>
</evidence>
<protein>
    <recommendedName>
        <fullName evidence="6 11">UDP-glucose 4-epimerase</fullName>
        <ecNumber evidence="5 11">5.1.3.2</ecNumber>
    </recommendedName>
</protein>
<feature type="domain" description="NAD-dependent epimerase/dehydratase" evidence="12">
    <location>
        <begin position="3"/>
        <end position="252"/>
    </location>
</feature>
<dbReference type="GeneID" id="31742281"/>
<dbReference type="PANTHER" id="PTHR43725">
    <property type="entry name" value="UDP-GLUCOSE 4-EPIMERASE"/>
    <property type="match status" value="1"/>
</dbReference>
<dbReference type="UniPathway" id="UPA00214"/>
<reference evidence="13 15" key="1">
    <citation type="submission" date="2019-09" db="EMBL/GenBank/DDBJ databases">
        <title>Draft genome sequence assemblies of isolates from the urinary tract.</title>
        <authorList>
            <person name="Mores C.R."/>
            <person name="Putonti C."/>
            <person name="Wolfe A.J."/>
        </authorList>
    </citation>
    <scope>NUCLEOTIDE SEQUENCE [LARGE SCALE GENOMIC DNA]</scope>
    <source>
        <strain evidence="13 15">UMB246</strain>
    </source>
</reference>
<comment type="similarity">
    <text evidence="4 11">Belongs to the NAD(P)-dependent epimerase/dehydratase family.</text>
</comment>
<evidence type="ECO:0000256" key="3">
    <source>
        <dbReference type="ARBA" id="ARBA00004947"/>
    </source>
</evidence>
<keyword evidence="16" id="KW-1185">Reference proteome</keyword>
<reference evidence="14 16" key="2">
    <citation type="submission" date="2024-04" db="EMBL/GenBank/DDBJ databases">
        <title>Three lactobacilli isolated from voided urine samples from females with type 2 diabetes.</title>
        <authorList>
            <person name="Kula A."/>
            <person name="Stegman N."/>
            <person name="Putonti C."/>
        </authorList>
    </citation>
    <scope>NUCLEOTIDE SEQUENCE [LARGE SCALE GENOMIC DNA]</scope>
    <source>
        <strain evidence="14 16">1855</strain>
    </source>
</reference>
<dbReference type="Pfam" id="PF01370">
    <property type="entry name" value="Epimerase"/>
    <property type="match status" value="1"/>
</dbReference>
<dbReference type="GO" id="GO:0006012">
    <property type="term" value="P:galactose metabolic process"/>
    <property type="evidence" value="ECO:0007669"/>
    <property type="project" value="UniProtKB-UniPathway"/>
</dbReference>
<evidence type="ECO:0000256" key="6">
    <source>
        <dbReference type="ARBA" id="ARBA00018569"/>
    </source>
</evidence>
<dbReference type="OrthoDB" id="9801785at2"/>
<accession>A0A5N1IFH9</accession>
<comment type="cofactor">
    <cofactor evidence="2 11">
        <name>NAD(+)</name>
        <dbReference type="ChEBI" id="CHEBI:57540"/>
    </cofactor>
</comment>
<dbReference type="Gene3D" id="3.40.50.720">
    <property type="entry name" value="NAD(P)-binding Rossmann-like Domain"/>
    <property type="match status" value="1"/>
</dbReference>
<dbReference type="GO" id="GO:0003978">
    <property type="term" value="F:UDP-glucose 4-epimerase activity"/>
    <property type="evidence" value="ECO:0007669"/>
    <property type="project" value="UniProtKB-UniRule"/>
</dbReference>
<proteinExistence type="inferred from homology"/>
<dbReference type="AlphaFoldDB" id="A0A5N1IFH9"/>